<accession>A0A1H7BFL9</accession>
<dbReference type="AlphaFoldDB" id="A0A1H7BFL9"/>
<proteinExistence type="predicted"/>
<keyword evidence="2" id="KW-1185">Reference proteome</keyword>
<evidence type="ECO:0000313" key="1">
    <source>
        <dbReference type="EMBL" id="SEJ75734.1"/>
    </source>
</evidence>
<dbReference type="InterPro" id="IPR007497">
    <property type="entry name" value="SIMPL/DUF541"/>
</dbReference>
<dbReference type="Gene3D" id="3.30.110.170">
    <property type="entry name" value="Protein of unknown function (DUF541), domain 1"/>
    <property type="match status" value="1"/>
</dbReference>
<dbReference type="Proteomes" id="UP000199223">
    <property type="component" value="Unassembled WGS sequence"/>
</dbReference>
<dbReference type="Gene3D" id="3.30.70.2970">
    <property type="entry name" value="Protein of unknown function (DUF541), domain 2"/>
    <property type="match status" value="1"/>
</dbReference>
<protein>
    <recommendedName>
        <fullName evidence="3">SIMPL domain-containing protein</fullName>
    </recommendedName>
</protein>
<dbReference type="RefSeq" id="WP_177183240.1">
    <property type="nucleotide sequence ID" value="NZ_FNZA01000017.1"/>
</dbReference>
<gene>
    <name evidence="1" type="ORF">SAMN04488058_11759</name>
</gene>
<dbReference type="EMBL" id="FNZA01000017">
    <property type="protein sequence ID" value="SEJ75734.1"/>
    <property type="molecule type" value="Genomic_DNA"/>
</dbReference>
<evidence type="ECO:0000313" key="2">
    <source>
        <dbReference type="Proteomes" id="UP000199223"/>
    </source>
</evidence>
<sequence>MGLLQVTVEDQTELTAHAARLHLQVEGETLVFGNAATEKAREVRELTGQLLALGIRADDITVPSVRLNNATGLLGKNQKAEFTVMVRVRPGELPAVLGVVAGQKNARLSGLDWQFDDFEASIALAAQAMQKARRKAEVIAEAAGLRVTGLHRASDSWELPASPVTFAAADMSDPTLLRARTAPLHVGVEYRAMQTLRTHVTAEFTVE</sequence>
<dbReference type="STRING" id="856736.SAMN04488058_11759"/>
<reference evidence="2" key="1">
    <citation type="submission" date="2016-10" db="EMBL/GenBank/DDBJ databases">
        <authorList>
            <person name="Varghese N."/>
            <person name="Submissions S."/>
        </authorList>
    </citation>
    <scope>NUCLEOTIDE SEQUENCE [LARGE SCALE GENOMIC DNA]</scope>
    <source>
        <strain evidence="2">CGMCC 1.10218</strain>
    </source>
</reference>
<name>A0A1H7BFL9_9DEIO</name>
<dbReference type="Pfam" id="PF04402">
    <property type="entry name" value="SIMPL"/>
    <property type="match status" value="1"/>
</dbReference>
<organism evidence="1 2">
    <name type="scientific">Deinococcus reticulitermitis</name>
    <dbReference type="NCBI Taxonomy" id="856736"/>
    <lineage>
        <taxon>Bacteria</taxon>
        <taxon>Thermotogati</taxon>
        <taxon>Deinococcota</taxon>
        <taxon>Deinococci</taxon>
        <taxon>Deinococcales</taxon>
        <taxon>Deinococcaceae</taxon>
        <taxon>Deinococcus</taxon>
    </lineage>
</organism>
<evidence type="ECO:0008006" key="3">
    <source>
        <dbReference type="Google" id="ProtNLM"/>
    </source>
</evidence>